<evidence type="ECO:0000256" key="5">
    <source>
        <dbReference type="ARBA" id="ARBA00023136"/>
    </source>
</evidence>
<evidence type="ECO:0000256" key="3">
    <source>
        <dbReference type="ARBA" id="ARBA00022544"/>
    </source>
</evidence>
<reference evidence="10 11" key="1">
    <citation type="submission" date="2017-10" db="EMBL/GenBank/DDBJ databases">
        <title>Bacillus sp. nov., a halophilic bacterium isolated from a Keqin Lake.</title>
        <authorList>
            <person name="Wang H."/>
        </authorList>
    </citation>
    <scope>NUCLEOTIDE SEQUENCE [LARGE SCALE GENOMIC DNA]</scope>
    <source>
        <strain evidence="10 11">KCTC 13187</strain>
    </source>
</reference>
<dbReference type="EMBL" id="PDOE01000028">
    <property type="protein sequence ID" value="RKL64940.1"/>
    <property type="molecule type" value="Genomic_DNA"/>
</dbReference>
<proteinExistence type="inferred from homology"/>
<feature type="domain" description="Spore germination GerAC-like C-terminal" evidence="8">
    <location>
        <begin position="192"/>
        <end position="352"/>
    </location>
</feature>
<keyword evidence="3" id="KW-0309">Germination</keyword>
<dbReference type="Pfam" id="PF25198">
    <property type="entry name" value="Spore_GerAC_N"/>
    <property type="match status" value="1"/>
</dbReference>
<organism evidence="10 11">
    <name type="scientific">Salipaludibacillus neizhouensis</name>
    <dbReference type="NCBI Taxonomy" id="885475"/>
    <lineage>
        <taxon>Bacteria</taxon>
        <taxon>Bacillati</taxon>
        <taxon>Bacillota</taxon>
        <taxon>Bacilli</taxon>
        <taxon>Bacillales</taxon>
        <taxon>Bacillaceae</taxon>
    </lineage>
</organism>
<comment type="similarity">
    <text evidence="2">Belongs to the GerABKC lipoprotein family.</text>
</comment>
<dbReference type="GO" id="GO:0016020">
    <property type="term" value="C:membrane"/>
    <property type="evidence" value="ECO:0007669"/>
    <property type="project" value="UniProtKB-SubCell"/>
</dbReference>
<keyword evidence="11" id="KW-1185">Reference proteome</keyword>
<dbReference type="GO" id="GO:0009847">
    <property type="term" value="P:spore germination"/>
    <property type="evidence" value="ECO:0007669"/>
    <property type="project" value="InterPro"/>
</dbReference>
<dbReference type="Proteomes" id="UP000281498">
    <property type="component" value="Unassembled WGS sequence"/>
</dbReference>
<evidence type="ECO:0000256" key="4">
    <source>
        <dbReference type="ARBA" id="ARBA00022729"/>
    </source>
</evidence>
<evidence type="ECO:0000313" key="10">
    <source>
        <dbReference type="EMBL" id="RKL64940.1"/>
    </source>
</evidence>
<dbReference type="Pfam" id="PF05504">
    <property type="entry name" value="Spore_GerAC"/>
    <property type="match status" value="1"/>
</dbReference>
<gene>
    <name evidence="10" type="ORF">CR203_23600</name>
</gene>
<evidence type="ECO:0000256" key="7">
    <source>
        <dbReference type="ARBA" id="ARBA00023288"/>
    </source>
</evidence>
<dbReference type="PANTHER" id="PTHR35789">
    <property type="entry name" value="SPORE GERMINATION PROTEIN B3"/>
    <property type="match status" value="1"/>
</dbReference>
<evidence type="ECO:0000256" key="2">
    <source>
        <dbReference type="ARBA" id="ARBA00007886"/>
    </source>
</evidence>
<dbReference type="Gene3D" id="3.30.300.210">
    <property type="entry name" value="Nutrient germinant receptor protein C, domain 3"/>
    <property type="match status" value="1"/>
</dbReference>
<dbReference type="OrthoDB" id="2592518at2"/>
<dbReference type="InterPro" id="IPR038501">
    <property type="entry name" value="Spore_GerAC_C_sf"/>
</dbReference>
<evidence type="ECO:0000256" key="1">
    <source>
        <dbReference type="ARBA" id="ARBA00004635"/>
    </source>
</evidence>
<evidence type="ECO:0000259" key="8">
    <source>
        <dbReference type="Pfam" id="PF05504"/>
    </source>
</evidence>
<evidence type="ECO:0000259" key="9">
    <source>
        <dbReference type="Pfam" id="PF25198"/>
    </source>
</evidence>
<sequence>MMKFLKILCVLLLIVGCSRNKIVEDLKIIESLGYDLEDDKIKGSASFHVHYDVPAGAPVKLLTAESETANGIFTMFTQQVPNPIEIGKTRTIVMGEPYAKEGIKDLMDTLVRDPMMGNNATVVISKQEAAEVLNLTMRKPPFYLSDVIEQNITYGNTPQTNIHTVLNQYYGAGQDVYLPVLTIYESEKIMVDGLGIFKGDKLMMLLQDREAFLFKIIKDKNISGTYEFISEQKEKIFLKIMYGKRKVSIKNTHQKPQVKIKLDLFAHIKDYPRSLDLSKKKDVDKLSKKIEKELSTKIEKLLEEFKEEQVDPVGFGDLVSSEKRDWTQDSFNDQYPNLEFEIETKINFLQTGVNG</sequence>
<dbReference type="AlphaFoldDB" id="A0A3A9K1Z9"/>
<protein>
    <submittedName>
        <fullName evidence="10">Uncharacterized protein</fullName>
    </submittedName>
</protein>
<dbReference type="PROSITE" id="PS51257">
    <property type="entry name" value="PROKAR_LIPOPROTEIN"/>
    <property type="match status" value="1"/>
</dbReference>
<evidence type="ECO:0000256" key="6">
    <source>
        <dbReference type="ARBA" id="ARBA00023139"/>
    </source>
</evidence>
<feature type="domain" description="Spore germination protein N-terminal" evidence="9">
    <location>
        <begin position="21"/>
        <end position="183"/>
    </location>
</feature>
<keyword evidence="4" id="KW-0732">Signal</keyword>
<dbReference type="NCBIfam" id="TIGR02887">
    <property type="entry name" value="spore_ger_x_C"/>
    <property type="match status" value="1"/>
</dbReference>
<keyword evidence="5" id="KW-0472">Membrane</keyword>
<dbReference type="RefSeq" id="WP_110939255.1">
    <property type="nucleotide sequence ID" value="NZ_NJAW01000037.1"/>
</dbReference>
<comment type="caution">
    <text evidence="10">The sequence shown here is derived from an EMBL/GenBank/DDBJ whole genome shotgun (WGS) entry which is preliminary data.</text>
</comment>
<comment type="subcellular location">
    <subcellularLocation>
        <location evidence="1">Membrane</location>
        <topology evidence="1">Lipid-anchor</topology>
    </subcellularLocation>
</comment>
<dbReference type="InterPro" id="IPR008844">
    <property type="entry name" value="Spore_GerAC-like"/>
</dbReference>
<name>A0A3A9K1Z9_9BACI</name>
<accession>A0A3A9K1Z9</accession>
<dbReference type="InterPro" id="IPR046953">
    <property type="entry name" value="Spore_GerAC-like_C"/>
</dbReference>
<evidence type="ECO:0000313" key="11">
    <source>
        <dbReference type="Proteomes" id="UP000281498"/>
    </source>
</evidence>
<dbReference type="InterPro" id="IPR057336">
    <property type="entry name" value="GerAC_N"/>
</dbReference>
<keyword evidence="6" id="KW-0564">Palmitate</keyword>
<keyword evidence="7" id="KW-0449">Lipoprotein</keyword>
<dbReference type="PANTHER" id="PTHR35789:SF1">
    <property type="entry name" value="SPORE GERMINATION PROTEIN B3"/>
    <property type="match status" value="1"/>
</dbReference>